<keyword evidence="7 15" id="KW-0808">Transferase</keyword>
<keyword evidence="6" id="KW-0444">Lipid biosynthesis</keyword>
<evidence type="ECO:0000256" key="4">
    <source>
        <dbReference type="ARBA" id="ARBA00013174"/>
    </source>
</evidence>
<keyword evidence="8 16" id="KW-0812">Transmembrane</keyword>
<proteinExistence type="inferred from homology"/>
<dbReference type="InterPro" id="IPR000462">
    <property type="entry name" value="CDP-OH_P_trans"/>
</dbReference>
<keyword evidence="18" id="KW-1185">Reference proteome</keyword>
<evidence type="ECO:0000256" key="14">
    <source>
        <dbReference type="ARBA" id="ARBA00032361"/>
    </source>
</evidence>
<organism evidence="17 18">
    <name type="scientific">Aliiroseovarius salicola</name>
    <dbReference type="NCBI Taxonomy" id="3009082"/>
    <lineage>
        <taxon>Bacteria</taxon>
        <taxon>Pseudomonadati</taxon>
        <taxon>Pseudomonadota</taxon>
        <taxon>Alphaproteobacteria</taxon>
        <taxon>Rhodobacterales</taxon>
        <taxon>Paracoccaceae</taxon>
        <taxon>Aliiroseovarius</taxon>
    </lineage>
</organism>
<evidence type="ECO:0000256" key="11">
    <source>
        <dbReference type="ARBA" id="ARBA00023136"/>
    </source>
</evidence>
<dbReference type="RefSeq" id="WP_271055006.1">
    <property type="nucleotide sequence ID" value="NZ_JAQIIO010000009.1"/>
</dbReference>
<dbReference type="Gene3D" id="1.20.120.1760">
    <property type="match status" value="1"/>
</dbReference>
<dbReference type="InterPro" id="IPR050324">
    <property type="entry name" value="CDP-alcohol_PTase-I"/>
</dbReference>
<evidence type="ECO:0000256" key="9">
    <source>
        <dbReference type="ARBA" id="ARBA00022989"/>
    </source>
</evidence>
<feature type="transmembrane region" description="Helical" evidence="16">
    <location>
        <begin position="169"/>
        <end position="189"/>
    </location>
</feature>
<evidence type="ECO:0000256" key="16">
    <source>
        <dbReference type="SAM" id="Phobius"/>
    </source>
</evidence>
<feature type="transmembrane region" description="Helical" evidence="16">
    <location>
        <begin position="12"/>
        <end position="34"/>
    </location>
</feature>
<keyword evidence="10" id="KW-0443">Lipid metabolism</keyword>
<protein>
    <recommendedName>
        <fullName evidence="5">CDP-diacylglycerol--serine O-phosphatidyltransferase</fullName>
        <ecNumber evidence="4">2.7.8.8</ecNumber>
    </recommendedName>
    <alternativeName>
        <fullName evidence="14">Phosphatidylserine synthase</fullName>
    </alternativeName>
</protein>
<name>A0ABT4W4F9_9RHOB</name>
<evidence type="ECO:0000256" key="2">
    <source>
        <dbReference type="ARBA" id="ARBA00004127"/>
    </source>
</evidence>
<evidence type="ECO:0000313" key="17">
    <source>
        <dbReference type="EMBL" id="MDA5095299.1"/>
    </source>
</evidence>
<dbReference type="InterPro" id="IPR048254">
    <property type="entry name" value="CDP_ALCOHOL_P_TRANSF_CS"/>
</dbReference>
<keyword evidence="13" id="KW-1208">Phospholipid metabolism</keyword>
<feature type="transmembrane region" description="Helical" evidence="16">
    <location>
        <begin position="201"/>
        <end position="218"/>
    </location>
</feature>
<comment type="similarity">
    <text evidence="3 15">Belongs to the CDP-alcohol phosphatidyltransferase class-I family.</text>
</comment>
<comment type="caution">
    <text evidence="17">The sequence shown here is derived from an EMBL/GenBank/DDBJ whole genome shotgun (WGS) entry which is preliminary data.</text>
</comment>
<dbReference type="NCBIfam" id="TIGR00473">
    <property type="entry name" value="pssA"/>
    <property type="match status" value="1"/>
</dbReference>
<feature type="transmembrane region" description="Helical" evidence="16">
    <location>
        <begin position="103"/>
        <end position="123"/>
    </location>
</feature>
<feature type="transmembrane region" description="Helical" evidence="16">
    <location>
        <begin position="40"/>
        <end position="58"/>
    </location>
</feature>
<dbReference type="EMBL" id="JAQIIO010000009">
    <property type="protein sequence ID" value="MDA5095299.1"/>
    <property type="molecule type" value="Genomic_DNA"/>
</dbReference>
<dbReference type="InterPro" id="IPR004533">
    <property type="entry name" value="CDP-diaglyc--ser_O-PTrfase"/>
</dbReference>
<evidence type="ECO:0000313" key="18">
    <source>
        <dbReference type="Proteomes" id="UP001528040"/>
    </source>
</evidence>
<accession>A0ABT4W4F9</accession>
<dbReference type="Proteomes" id="UP001528040">
    <property type="component" value="Unassembled WGS sequence"/>
</dbReference>
<feature type="transmembrane region" description="Helical" evidence="16">
    <location>
        <begin position="135"/>
        <end position="157"/>
    </location>
</feature>
<comment type="catalytic activity">
    <reaction evidence="1">
        <text>a CDP-1,2-diacyl-sn-glycerol + L-serine = a 1,2-diacyl-sn-glycero-3-phospho-L-serine + CMP + H(+)</text>
        <dbReference type="Rhea" id="RHEA:16913"/>
        <dbReference type="ChEBI" id="CHEBI:15378"/>
        <dbReference type="ChEBI" id="CHEBI:33384"/>
        <dbReference type="ChEBI" id="CHEBI:57262"/>
        <dbReference type="ChEBI" id="CHEBI:58332"/>
        <dbReference type="ChEBI" id="CHEBI:60377"/>
        <dbReference type="EC" id="2.7.8.8"/>
    </reaction>
</comment>
<dbReference type="Pfam" id="PF01066">
    <property type="entry name" value="CDP-OH_P_transf"/>
    <property type="match status" value="1"/>
</dbReference>
<evidence type="ECO:0000256" key="7">
    <source>
        <dbReference type="ARBA" id="ARBA00022679"/>
    </source>
</evidence>
<feature type="transmembrane region" description="Helical" evidence="16">
    <location>
        <begin position="224"/>
        <end position="243"/>
    </location>
</feature>
<gene>
    <name evidence="17" type="primary">pssA</name>
    <name evidence="17" type="ORF">O2N63_14520</name>
</gene>
<keyword evidence="11 16" id="KW-0472">Membrane</keyword>
<evidence type="ECO:0000256" key="15">
    <source>
        <dbReference type="RuleBase" id="RU003750"/>
    </source>
</evidence>
<dbReference type="PANTHER" id="PTHR14269:SF61">
    <property type="entry name" value="CDP-DIACYLGLYCEROL--SERINE O-PHOSPHATIDYLTRANSFERASE"/>
    <property type="match status" value="1"/>
</dbReference>
<dbReference type="EC" id="2.7.8.8" evidence="4"/>
<dbReference type="InterPro" id="IPR043130">
    <property type="entry name" value="CDP-OH_PTrfase_TM_dom"/>
</dbReference>
<keyword evidence="12" id="KW-0594">Phospholipid biosynthesis</keyword>
<evidence type="ECO:0000256" key="6">
    <source>
        <dbReference type="ARBA" id="ARBA00022516"/>
    </source>
</evidence>
<sequence length="249" mass="26766">MNEMRPKPARKVALIQLVPNVMTVAAVCAGMTAIRYAVQGHISWAVGFIMLAAILDGLDGRMARLVNGQSEMGAELDSLADMLNFGVAPALVLYFWGMQDTSSLGWLAVLVYAVCCLVRLARFNVGNKSEGGDDVTSHFTGVPAPAGAILALVPIYLTRAFPALDPLPVGAIVVYLLLIAYLMISHIPTPSFKSTRINREHVKFVLVGVGIFGAGIVTHVWITLLLSCAFYTVLVILGWLSTLKQKAKP</sequence>
<dbReference type="PROSITE" id="PS00379">
    <property type="entry name" value="CDP_ALCOHOL_P_TRANSF"/>
    <property type="match status" value="1"/>
</dbReference>
<evidence type="ECO:0000256" key="3">
    <source>
        <dbReference type="ARBA" id="ARBA00010441"/>
    </source>
</evidence>
<dbReference type="GO" id="GO:0003882">
    <property type="term" value="F:CDP-diacylglycerol-serine O-phosphatidyltransferase activity"/>
    <property type="evidence" value="ECO:0007669"/>
    <property type="project" value="UniProtKB-EC"/>
</dbReference>
<feature type="transmembrane region" description="Helical" evidence="16">
    <location>
        <begin position="79"/>
        <end position="97"/>
    </location>
</feature>
<evidence type="ECO:0000256" key="1">
    <source>
        <dbReference type="ARBA" id="ARBA00000287"/>
    </source>
</evidence>
<comment type="subcellular location">
    <subcellularLocation>
        <location evidence="2">Endomembrane system</location>
        <topology evidence="2">Multi-pass membrane protein</topology>
    </subcellularLocation>
</comment>
<reference evidence="17 18" key="1">
    <citation type="submission" date="2023-01" db="EMBL/GenBank/DDBJ databases">
        <authorList>
            <person name="Yoon J.-W."/>
        </authorList>
    </citation>
    <scope>NUCLEOTIDE SEQUENCE [LARGE SCALE GENOMIC DNA]</scope>
    <source>
        <strain evidence="17 18">KMU-50</strain>
    </source>
</reference>
<keyword evidence="9 16" id="KW-1133">Transmembrane helix</keyword>
<evidence type="ECO:0000256" key="10">
    <source>
        <dbReference type="ARBA" id="ARBA00023098"/>
    </source>
</evidence>
<dbReference type="PANTHER" id="PTHR14269">
    <property type="entry name" value="CDP-DIACYLGLYCEROL--GLYCEROL-3-PHOSPHATE 3-PHOSPHATIDYLTRANSFERASE-RELATED"/>
    <property type="match status" value="1"/>
</dbReference>
<evidence type="ECO:0000256" key="5">
    <source>
        <dbReference type="ARBA" id="ARBA00017171"/>
    </source>
</evidence>
<evidence type="ECO:0000256" key="13">
    <source>
        <dbReference type="ARBA" id="ARBA00023264"/>
    </source>
</evidence>
<evidence type="ECO:0000256" key="12">
    <source>
        <dbReference type="ARBA" id="ARBA00023209"/>
    </source>
</evidence>
<evidence type="ECO:0000256" key="8">
    <source>
        <dbReference type="ARBA" id="ARBA00022692"/>
    </source>
</evidence>